<proteinExistence type="predicted"/>
<dbReference type="RefSeq" id="WP_184183480.1">
    <property type="nucleotide sequence ID" value="NZ_JACHLE010000001.1"/>
</dbReference>
<dbReference type="EMBL" id="JACHLE010000001">
    <property type="protein sequence ID" value="MBB4805066.1"/>
    <property type="molecule type" value="Genomic_DNA"/>
</dbReference>
<evidence type="ECO:0000313" key="2">
    <source>
        <dbReference type="Proteomes" id="UP000592180"/>
    </source>
</evidence>
<gene>
    <name evidence="1" type="ORF">HNP38_000338</name>
</gene>
<accession>A0A840K772</accession>
<sequence>MDKETVRYIINYFSHLLTSDEKMAIKYSSSLYKLEYSPNINTKNLEKIYKKRGWLNSDQTVLELLKGGYENFELLVANRILSQDHDKIFFNTCPKCNKLARTHYARQCIYCTYNWHSIVVAQFKLNSCFQLTGRKFFILGEITEGEIKQGQYMDLTMLGLNKKPKIESIELAFKQQDGKAWEDIALVTNELTEEDMIYLKNIGSYRAIFNIVNEQ</sequence>
<protein>
    <submittedName>
        <fullName evidence="1">Uncharacterized protein</fullName>
    </submittedName>
</protein>
<comment type="caution">
    <text evidence="1">The sequence shown here is derived from an EMBL/GenBank/DDBJ whole genome shotgun (WGS) entry which is preliminary data.</text>
</comment>
<evidence type="ECO:0000313" key="1">
    <source>
        <dbReference type="EMBL" id="MBB4805066.1"/>
    </source>
</evidence>
<name>A0A840K772_9FLAO</name>
<dbReference type="Proteomes" id="UP000592180">
    <property type="component" value="Unassembled WGS sequence"/>
</dbReference>
<reference evidence="1 2" key="1">
    <citation type="submission" date="2020-08" db="EMBL/GenBank/DDBJ databases">
        <title>Functional genomics of gut bacteria from endangered species of beetles.</title>
        <authorList>
            <person name="Carlos-Shanley C."/>
        </authorList>
    </citation>
    <scope>NUCLEOTIDE SEQUENCE [LARGE SCALE GENOMIC DNA]</scope>
    <source>
        <strain evidence="1 2">S00151</strain>
    </source>
</reference>
<organism evidence="1 2">
    <name type="scientific">Chryseobacterium defluvii</name>
    <dbReference type="NCBI Taxonomy" id="160396"/>
    <lineage>
        <taxon>Bacteria</taxon>
        <taxon>Pseudomonadati</taxon>
        <taxon>Bacteroidota</taxon>
        <taxon>Flavobacteriia</taxon>
        <taxon>Flavobacteriales</taxon>
        <taxon>Weeksellaceae</taxon>
        <taxon>Chryseobacterium group</taxon>
        <taxon>Chryseobacterium</taxon>
    </lineage>
</organism>
<dbReference type="AlphaFoldDB" id="A0A840K772"/>
<keyword evidence="2" id="KW-1185">Reference proteome</keyword>